<accession>A0A7R9I084</accession>
<evidence type="ECO:0000256" key="1">
    <source>
        <dbReference type="ARBA" id="ARBA00007583"/>
    </source>
</evidence>
<dbReference type="PANTHER" id="PTHR24045:SF0">
    <property type="entry name" value="N-ACETYLGLUCOSAMINE-1-PHOSPHOTRANSFERASE SUBUNITS ALPHA_BETA"/>
    <property type="match status" value="1"/>
</dbReference>
<evidence type="ECO:0000256" key="8">
    <source>
        <dbReference type="ARBA" id="ARBA00023180"/>
    </source>
</evidence>
<dbReference type="GO" id="GO:0016256">
    <property type="term" value="P:N-glycan processing to lysosome"/>
    <property type="evidence" value="ECO:0007669"/>
    <property type="project" value="TreeGrafter"/>
</dbReference>
<evidence type="ECO:0000313" key="11">
    <source>
        <dbReference type="EMBL" id="CAD7442666.1"/>
    </source>
</evidence>
<evidence type="ECO:0000256" key="4">
    <source>
        <dbReference type="ARBA" id="ARBA00022737"/>
    </source>
</evidence>
<evidence type="ECO:0000256" key="7">
    <source>
        <dbReference type="ARBA" id="ARBA00023157"/>
    </source>
</evidence>
<keyword evidence="7" id="KW-1015">Disulfide bond</keyword>
<feature type="domain" description="LNR" evidence="10">
    <location>
        <begin position="264"/>
        <end position="305"/>
    </location>
</feature>
<protein>
    <recommendedName>
        <fullName evidence="10">LNR domain-containing protein</fullName>
    </recommendedName>
</protein>
<keyword evidence="3" id="KW-0812">Transmembrane</keyword>
<comment type="subcellular location">
    <subcellularLocation>
        <location evidence="9">Endomembrane system</location>
        <topology evidence="9">Single-pass type I membrane protein</topology>
    </subcellularLocation>
</comment>
<dbReference type="GO" id="GO:0003976">
    <property type="term" value="F:UDP-N-acetylglucosamine-lysosomal-enzyme N-acetylglucosaminephosphotransferase activity"/>
    <property type="evidence" value="ECO:0007669"/>
    <property type="project" value="TreeGrafter"/>
</dbReference>
<dbReference type="Gene3D" id="4.10.470.20">
    <property type="match status" value="1"/>
</dbReference>
<keyword evidence="6" id="KW-0472">Membrane</keyword>
<evidence type="ECO:0000256" key="9">
    <source>
        <dbReference type="ARBA" id="ARBA00046288"/>
    </source>
</evidence>
<organism evidence="11">
    <name type="scientific">Timema bartmani</name>
    <dbReference type="NCBI Taxonomy" id="61472"/>
    <lineage>
        <taxon>Eukaryota</taxon>
        <taxon>Metazoa</taxon>
        <taxon>Ecdysozoa</taxon>
        <taxon>Arthropoda</taxon>
        <taxon>Hexapoda</taxon>
        <taxon>Insecta</taxon>
        <taxon>Pterygota</taxon>
        <taxon>Neoptera</taxon>
        <taxon>Polyneoptera</taxon>
        <taxon>Phasmatodea</taxon>
        <taxon>Timematodea</taxon>
        <taxon>Timematoidea</taxon>
        <taxon>Timematidae</taxon>
        <taxon>Timema</taxon>
    </lineage>
</organism>
<evidence type="ECO:0000256" key="6">
    <source>
        <dbReference type="ARBA" id="ARBA00023136"/>
    </source>
</evidence>
<keyword evidence="2" id="KW-0808">Transferase</keyword>
<dbReference type="InterPro" id="IPR047141">
    <property type="entry name" value="Stealth"/>
</dbReference>
<dbReference type="InterPro" id="IPR021520">
    <property type="entry name" value="Stealth_CR2"/>
</dbReference>
<name>A0A7R9I084_9NEOP</name>
<evidence type="ECO:0000259" key="10">
    <source>
        <dbReference type="PROSITE" id="PS50258"/>
    </source>
</evidence>
<evidence type="ECO:0000256" key="3">
    <source>
        <dbReference type="ARBA" id="ARBA00022692"/>
    </source>
</evidence>
<dbReference type="EMBL" id="OD565811">
    <property type="protein sequence ID" value="CAD7442666.1"/>
    <property type="molecule type" value="Genomic_DNA"/>
</dbReference>
<dbReference type="GO" id="GO:0046835">
    <property type="term" value="P:carbohydrate phosphorylation"/>
    <property type="evidence" value="ECO:0007669"/>
    <property type="project" value="TreeGrafter"/>
</dbReference>
<comment type="similarity">
    <text evidence="1">Belongs to the stealth family.</text>
</comment>
<evidence type="ECO:0000256" key="2">
    <source>
        <dbReference type="ARBA" id="ARBA00022679"/>
    </source>
</evidence>
<dbReference type="Pfam" id="PF11380">
    <property type="entry name" value="Stealth_CR2"/>
    <property type="match status" value="1"/>
</dbReference>
<dbReference type="SUPFAM" id="SSF90193">
    <property type="entry name" value="Notch domain"/>
    <property type="match status" value="1"/>
</dbReference>
<sequence>MLDPLANRANILLPAGENPPRAGQVLSRRDCCGSGEWRQVRLDNILPKKGQHFLKHPENKTEFFSFLAREIVASSSLKDIQQTGNETVWGNKAVCPLLELRYSLRSLEKFAPWIRHVFLVTNGQIPYWLNLDNPRLTLVTHEEIFVNLSHLPTFSSPAIETHIHRIHGLSQKFLYLNDDVMLGKEVWPEDFETFAKGQKKLLCFQEKQFGAVLKLALTLANPNVDGLNLAQGVQRNFHKAEDVVYPCLRSRLKLVYLSWSVPDCSDSCPWSWIGDGACDHTCNNLECTFDGGDCDLNENEISLYDDINVAGYVEEILKMDHIGPKESQEYLFNVEKDINPIQLSNKADRDFPKLTSSQKTTLWRKRVANKNNTSKDAAKQILLARAKKAQDRDEFDSYFKNGKPPPVFGGIEFSCPPHRDSEAGSACITRIACISSKIAEPAVWDRGHLHKVPAGQFGLTLEFPKAESLTSSALLAITHGGANQLLPYLEPGCGGTGEEEPVVTKYLISNCQPITTKLLAKFGTRKKYKYEVIKEKHQDVVFKMLNSNLSQLIASLDEVRKTPNMKPSRRQTFLSPLCKQT</sequence>
<keyword evidence="5" id="KW-1133">Transmembrane helix</keyword>
<gene>
    <name evidence="11" type="ORF">TBIB3V08_LOCUS5094</name>
</gene>
<keyword evidence="4" id="KW-0677">Repeat</keyword>
<dbReference type="PANTHER" id="PTHR24045">
    <property type="match status" value="1"/>
</dbReference>
<proteinExistence type="inferred from homology"/>
<dbReference type="InterPro" id="IPR000800">
    <property type="entry name" value="Notch_dom"/>
</dbReference>
<dbReference type="AlphaFoldDB" id="A0A7R9I084"/>
<dbReference type="SMART" id="SM00004">
    <property type="entry name" value="NL"/>
    <property type="match status" value="1"/>
</dbReference>
<dbReference type="InterPro" id="IPR035993">
    <property type="entry name" value="Notch-like_dom_sf"/>
</dbReference>
<dbReference type="PROSITE" id="PS50258">
    <property type="entry name" value="LNR"/>
    <property type="match status" value="1"/>
</dbReference>
<dbReference type="GO" id="GO:0005794">
    <property type="term" value="C:Golgi apparatus"/>
    <property type="evidence" value="ECO:0007669"/>
    <property type="project" value="TreeGrafter"/>
</dbReference>
<evidence type="ECO:0000256" key="5">
    <source>
        <dbReference type="ARBA" id="ARBA00022989"/>
    </source>
</evidence>
<reference evidence="11" key="1">
    <citation type="submission" date="2020-11" db="EMBL/GenBank/DDBJ databases">
        <authorList>
            <person name="Tran Van P."/>
        </authorList>
    </citation>
    <scope>NUCLEOTIDE SEQUENCE</scope>
</reference>
<keyword evidence="8" id="KW-0325">Glycoprotein</keyword>
<dbReference type="Pfam" id="PF00066">
    <property type="entry name" value="Notch"/>
    <property type="match status" value="1"/>
</dbReference>